<keyword evidence="1" id="KW-0472">Membrane</keyword>
<evidence type="ECO:0000313" key="4">
    <source>
        <dbReference type="Proteomes" id="UP000186744"/>
    </source>
</evidence>
<feature type="signal peptide" evidence="2">
    <location>
        <begin position="1"/>
        <end position="23"/>
    </location>
</feature>
<evidence type="ECO:0000256" key="1">
    <source>
        <dbReference type="SAM" id="Phobius"/>
    </source>
</evidence>
<organism evidence="3 4">
    <name type="scientific">Chryseobacterium ureilyticum</name>
    <dbReference type="NCBI Taxonomy" id="373668"/>
    <lineage>
        <taxon>Bacteria</taxon>
        <taxon>Pseudomonadati</taxon>
        <taxon>Bacteroidota</taxon>
        <taxon>Flavobacteriia</taxon>
        <taxon>Flavobacteriales</taxon>
        <taxon>Weeksellaceae</taxon>
        <taxon>Chryseobacterium group</taxon>
        <taxon>Chryseobacterium</taxon>
    </lineage>
</organism>
<feature type="chain" id="PRO_5013247161" evidence="2">
    <location>
        <begin position="24"/>
        <end position="101"/>
    </location>
</feature>
<accession>A0A1N7LDZ0</accession>
<feature type="transmembrane region" description="Helical" evidence="1">
    <location>
        <begin position="47"/>
        <end position="66"/>
    </location>
</feature>
<name>A0A1N7LDZ0_9FLAO</name>
<keyword evidence="1" id="KW-1133">Transmembrane helix</keyword>
<dbReference type="Pfam" id="PF13572">
    <property type="entry name" value="DUF4134"/>
    <property type="match status" value="1"/>
</dbReference>
<sequence>MKRQRKKIALTALLLLIGLTTNAQGNGSAGITEATQMVTSYFDPATKLIYAIGAVVGLIGGVKVYNKFSSGDPDTSKTAASWFGACIFLIVAATILRSFFL</sequence>
<reference evidence="4" key="1">
    <citation type="submission" date="2017-01" db="EMBL/GenBank/DDBJ databases">
        <authorList>
            <person name="Varghese N."/>
            <person name="Submissions S."/>
        </authorList>
    </citation>
    <scope>NUCLEOTIDE SEQUENCE [LARGE SCALE GENOMIC DNA]</scope>
    <source>
        <strain evidence="4">DSM 18017</strain>
    </source>
</reference>
<keyword evidence="4" id="KW-1185">Reference proteome</keyword>
<dbReference type="InterPro" id="IPR025408">
    <property type="entry name" value="DUF4134"/>
</dbReference>
<feature type="transmembrane region" description="Helical" evidence="1">
    <location>
        <begin position="78"/>
        <end position="100"/>
    </location>
</feature>
<evidence type="ECO:0000256" key="2">
    <source>
        <dbReference type="SAM" id="SignalP"/>
    </source>
</evidence>
<dbReference type="OrthoDB" id="1029065at2"/>
<dbReference type="AlphaFoldDB" id="A0A1N7LDZ0"/>
<dbReference type="Proteomes" id="UP000186744">
    <property type="component" value="Unassembled WGS sequence"/>
</dbReference>
<dbReference type="EMBL" id="FTOL01000001">
    <property type="protein sequence ID" value="SIS72054.1"/>
    <property type="molecule type" value="Genomic_DNA"/>
</dbReference>
<proteinExistence type="predicted"/>
<evidence type="ECO:0000313" key="3">
    <source>
        <dbReference type="EMBL" id="SIS72054.1"/>
    </source>
</evidence>
<gene>
    <name evidence="3" type="ORF">SAMN05421786_1011230</name>
</gene>
<dbReference type="STRING" id="373668.SAMN05421786_1011230"/>
<keyword evidence="1" id="KW-0812">Transmembrane</keyword>
<dbReference type="RefSeq" id="WP_076550686.1">
    <property type="nucleotide sequence ID" value="NZ_FTOL01000001.1"/>
</dbReference>
<keyword evidence="2" id="KW-0732">Signal</keyword>
<protein>
    <submittedName>
        <fullName evidence="3">Uncharacterized protein</fullName>
    </submittedName>
</protein>